<feature type="transmembrane region" description="Helical" evidence="7">
    <location>
        <begin position="7"/>
        <end position="29"/>
    </location>
</feature>
<evidence type="ECO:0000256" key="7">
    <source>
        <dbReference type="SAM" id="Phobius"/>
    </source>
</evidence>
<evidence type="ECO:0000313" key="10">
    <source>
        <dbReference type="Proteomes" id="UP000027178"/>
    </source>
</evidence>
<evidence type="ECO:0000256" key="2">
    <source>
        <dbReference type="ARBA" id="ARBA00006143"/>
    </source>
</evidence>
<comment type="subcellular location">
    <subcellularLocation>
        <location evidence="1">Membrane</location>
        <topology evidence="1">Multi-pass membrane protein</topology>
    </subcellularLocation>
</comment>
<protein>
    <submittedName>
        <fullName evidence="9">Cytochrome C biogenesis protein ResC</fullName>
    </submittedName>
</protein>
<dbReference type="PANTHER" id="PTHR31272:SF4">
    <property type="entry name" value="CYTOCHROME C-TYPE BIOGENESIS PROTEIN HI_1454-RELATED"/>
    <property type="match status" value="1"/>
</dbReference>
<dbReference type="HOGENOM" id="CLU_1501583_0_0_11"/>
<proteinExistence type="inferred from homology"/>
<evidence type="ECO:0000313" key="9">
    <source>
        <dbReference type="EMBL" id="KDN86887.1"/>
    </source>
</evidence>
<dbReference type="EMBL" id="JNBY01000051">
    <property type="protein sequence ID" value="KDN86887.1"/>
    <property type="molecule type" value="Genomic_DNA"/>
</dbReference>
<gene>
    <name evidence="9" type="ORF">KCH_13330</name>
</gene>
<dbReference type="PANTHER" id="PTHR31272">
    <property type="entry name" value="CYTOCHROME C-TYPE BIOGENESIS PROTEIN HI_1454-RELATED"/>
    <property type="match status" value="1"/>
</dbReference>
<feature type="region of interest" description="Disordered" evidence="6">
    <location>
        <begin position="160"/>
        <end position="179"/>
    </location>
</feature>
<comment type="caution">
    <text evidence="9">The sequence shown here is derived from an EMBL/GenBank/DDBJ whole genome shotgun (WGS) entry which is preliminary data.</text>
</comment>
<evidence type="ECO:0000256" key="4">
    <source>
        <dbReference type="ARBA" id="ARBA00022989"/>
    </source>
</evidence>
<feature type="transmembrane region" description="Helical" evidence="7">
    <location>
        <begin position="132"/>
        <end position="150"/>
    </location>
</feature>
<evidence type="ECO:0000256" key="5">
    <source>
        <dbReference type="ARBA" id="ARBA00023136"/>
    </source>
</evidence>
<feature type="transmembrane region" description="Helical" evidence="7">
    <location>
        <begin position="35"/>
        <end position="54"/>
    </location>
</feature>
<dbReference type="Pfam" id="PF02683">
    <property type="entry name" value="DsbD_TM"/>
    <property type="match status" value="1"/>
</dbReference>
<comment type="similarity">
    <text evidence="2">Belongs to the DsbD family.</text>
</comment>
<evidence type="ECO:0000256" key="3">
    <source>
        <dbReference type="ARBA" id="ARBA00022692"/>
    </source>
</evidence>
<keyword evidence="3 7" id="KW-0812">Transmembrane</keyword>
<dbReference type="AlphaFoldDB" id="A0A066Z053"/>
<keyword evidence="10" id="KW-1185">Reference proteome</keyword>
<accession>A0A066Z053</accession>
<organism evidence="9 10">
    <name type="scientific">Kitasatospora cheerisanensis KCTC 2395</name>
    <dbReference type="NCBI Taxonomy" id="1348663"/>
    <lineage>
        <taxon>Bacteria</taxon>
        <taxon>Bacillati</taxon>
        <taxon>Actinomycetota</taxon>
        <taxon>Actinomycetes</taxon>
        <taxon>Kitasatosporales</taxon>
        <taxon>Streptomycetaceae</taxon>
        <taxon>Kitasatospora</taxon>
    </lineage>
</organism>
<feature type="transmembrane region" description="Helical" evidence="7">
    <location>
        <begin position="66"/>
        <end position="88"/>
    </location>
</feature>
<name>A0A066Z053_9ACTN</name>
<reference evidence="9 10" key="1">
    <citation type="submission" date="2014-05" db="EMBL/GenBank/DDBJ databases">
        <title>Draft Genome Sequence of Kitasatospora cheerisanensis KCTC 2395.</title>
        <authorList>
            <person name="Nam D.H."/>
        </authorList>
    </citation>
    <scope>NUCLEOTIDE SEQUENCE [LARGE SCALE GENOMIC DNA]</scope>
    <source>
        <strain evidence="9 10">KCTC 2395</strain>
    </source>
</reference>
<dbReference type="GO" id="GO:0016020">
    <property type="term" value="C:membrane"/>
    <property type="evidence" value="ECO:0007669"/>
    <property type="project" value="UniProtKB-SubCell"/>
</dbReference>
<keyword evidence="5 7" id="KW-0472">Membrane</keyword>
<dbReference type="InterPro" id="IPR051790">
    <property type="entry name" value="Cytochrome_c-biogenesis_DsbD"/>
</dbReference>
<dbReference type="InterPro" id="IPR003834">
    <property type="entry name" value="Cyt_c_assmbl_TM_dom"/>
</dbReference>
<evidence type="ECO:0000256" key="6">
    <source>
        <dbReference type="SAM" id="MobiDB-lite"/>
    </source>
</evidence>
<dbReference type="Proteomes" id="UP000027178">
    <property type="component" value="Unassembled WGS sequence"/>
</dbReference>
<dbReference type="PATRIC" id="fig|1348663.4.peg.1276"/>
<feature type="domain" description="Cytochrome C biogenesis protein transmembrane" evidence="8">
    <location>
        <begin position="13"/>
        <end position="160"/>
    </location>
</feature>
<dbReference type="GO" id="GO:0017004">
    <property type="term" value="P:cytochrome complex assembly"/>
    <property type="evidence" value="ECO:0007669"/>
    <property type="project" value="InterPro"/>
</dbReference>
<feature type="transmembrane region" description="Helical" evidence="7">
    <location>
        <begin position="100"/>
        <end position="120"/>
    </location>
</feature>
<sequence>MDGGRTVLSGALVVAVPVALLAGLVSFFSPCVLPLVPGYLSYVTGLSAGDLADAEGRRRGRLLTGAALFVLGFTAVFVSEGALFGYFGQTLQNHQRLIEQISGVFTILMGLSFAGVLPGFAQREFRSHHRPAVGLLGAPVLGLVFGIGWTPCMGPTLSSVQSLDPAGADAARSPSARTA</sequence>
<evidence type="ECO:0000256" key="1">
    <source>
        <dbReference type="ARBA" id="ARBA00004141"/>
    </source>
</evidence>
<dbReference type="eggNOG" id="COG0785">
    <property type="taxonomic scope" value="Bacteria"/>
</dbReference>
<evidence type="ECO:0000259" key="8">
    <source>
        <dbReference type="Pfam" id="PF02683"/>
    </source>
</evidence>
<keyword evidence="4 7" id="KW-1133">Transmembrane helix</keyword>